<evidence type="ECO:0000313" key="3">
    <source>
        <dbReference type="EMBL" id="KAK4441745.1"/>
    </source>
</evidence>
<feature type="coiled-coil region" evidence="1">
    <location>
        <begin position="227"/>
        <end position="261"/>
    </location>
</feature>
<sequence>MPVLILWALPIIMTKSPTSPGLPFLRLCPLGNVLLLRELPEPKVVPLRPSRSLRSTVHSRPSKAPEDRADPYFPIRQCSTRQKQEGRRERERGASVSDLHGRDAFRHLPPETIIPETIDKFGHRLGICYKRLAHAQEEINSAFKLNTHLPPNEVPFVPDWQVSTTSSVFNNKAGEVYFEMYKACLLPQDQIFLGSLHHARPEMLGAHLHHQCSYWRYDRDDIQAWEIKGLIAKKSQAQQKASDAQRSCKALKSEVQSLRSVIEVLRSSENKAFESGKGLGEK</sequence>
<dbReference type="EMBL" id="JACGWO010000001">
    <property type="protein sequence ID" value="KAK4441745.1"/>
    <property type="molecule type" value="Genomic_DNA"/>
</dbReference>
<proteinExistence type="predicted"/>
<keyword evidence="4" id="KW-1185">Reference proteome</keyword>
<evidence type="ECO:0000256" key="1">
    <source>
        <dbReference type="SAM" id="Coils"/>
    </source>
</evidence>
<comment type="caution">
    <text evidence="3">The sequence shown here is derived from an EMBL/GenBank/DDBJ whole genome shotgun (WGS) entry which is preliminary data.</text>
</comment>
<evidence type="ECO:0000256" key="2">
    <source>
        <dbReference type="SAM" id="MobiDB-lite"/>
    </source>
</evidence>
<gene>
    <name evidence="3" type="ORF">Salat_0509400</name>
</gene>
<name>A0AAE1Z3Y6_9LAMI</name>
<dbReference type="AlphaFoldDB" id="A0AAE1Z3Y6"/>
<feature type="region of interest" description="Disordered" evidence="2">
    <location>
        <begin position="48"/>
        <end position="101"/>
    </location>
</feature>
<reference evidence="3" key="2">
    <citation type="journal article" date="2024" name="Plant">
        <title>Genomic evolution and insights into agronomic trait innovations of Sesamum species.</title>
        <authorList>
            <person name="Miao H."/>
            <person name="Wang L."/>
            <person name="Qu L."/>
            <person name="Liu H."/>
            <person name="Sun Y."/>
            <person name="Le M."/>
            <person name="Wang Q."/>
            <person name="Wei S."/>
            <person name="Zheng Y."/>
            <person name="Lin W."/>
            <person name="Duan Y."/>
            <person name="Cao H."/>
            <person name="Xiong S."/>
            <person name="Wang X."/>
            <person name="Wei L."/>
            <person name="Li C."/>
            <person name="Ma Q."/>
            <person name="Ju M."/>
            <person name="Zhao R."/>
            <person name="Li G."/>
            <person name="Mu C."/>
            <person name="Tian Q."/>
            <person name="Mei H."/>
            <person name="Zhang T."/>
            <person name="Gao T."/>
            <person name="Zhang H."/>
        </authorList>
    </citation>
    <scope>NUCLEOTIDE SEQUENCE</scope>
    <source>
        <strain evidence="3">3651</strain>
    </source>
</reference>
<organism evidence="3 4">
    <name type="scientific">Sesamum alatum</name>
    <dbReference type="NCBI Taxonomy" id="300844"/>
    <lineage>
        <taxon>Eukaryota</taxon>
        <taxon>Viridiplantae</taxon>
        <taxon>Streptophyta</taxon>
        <taxon>Embryophyta</taxon>
        <taxon>Tracheophyta</taxon>
        <taxon>Spermatophyta</taxon>
        <taxon>Magnoliopsida</taxon>
        <taxon>eudicotyledons</taxon>
        <taxon>Gunneridae</taxon>
        <taxon>Pentapetalae</taxon>
        <taxon>asterids</taxon>
        <taxon>lamiids</taxon>
        <taxon>Lamiales</taxon>
        <taxon>Pedaliaceae</taxon>
        <taxon>Sesamum</taxon>
    </lineage>
</organism>
<protein>
    <submittedName>
        <fullName evidence="3">Uncharacterized protein</fullName>
    </submittedName>
</protein>
<keyword evidence="1" id="KW-0175">Coiled coil</keyword>
<dbReference type="Proteomes" id="UP001293254">
    <property type="component" value="Unassembled WGS sequence"/>
</dbReference>
<reference evidence="3" key="1">
    <citation type="submission" date="2020-06" db="EMBL/GenBank/DDBJ databases">
        <authorList>
            <person name="Li T."/>
            <person name="Hu X."/>
            <person name="Zhang T."/>
            <person name="Song X."/>
            <person name="Zhang H."/>
            <person name="Dai N."/>
            <person name="Sheng W."/>
            <person name="Hou X."/>
            <person name="Wei L."/>
        </authorList>
    </citation>
    <scope>NUCLEOTIDE SEQUENCE</scope>
    <source>
        <strain evidence="3">3651</strain>
        <tissue evidence="3">Leaf</tissue>
    </source>
</reference>
<feature type="compositionally biased region" description="Basic and acidic residues" evidence="2">
    <location>
        <begin position="82"/>
        <end position="101"/>
    </location>
</feature>
<evidence type="ECO:0000313" key="4">
    <source>
        <dbReference type="Proteomes" id="UP001293254"/>
    </source>
</evidence>
<accession>A0AAE1Z3Y6</accession>